<dbReference type="AlphaFoldDB" id="A0A8S9RF22"/>
<feature type="compositionally biased region" description="Basic and acidic residues" evidence="1">
    <location>
        <begin position="1"/>
        <end position="13"/>
    </location>
</feature>
<accession>A0A8S9RF22</accession>
<evidence type="ECO:0000256" key="1">
    <source>
        <dbReference type="SAM" id="MobiDB-lite"/>
    </source>
</evidence>
<feature type="region of interest" description="Disordered" evidence="1">
    <location>
        <begin position="1"/>
        <end position="57"/>
    </location>
</feature>
<comment type="caution">
    <text evidence="2">The sequence shown here is derived from an EMBL/GenBank/DDBJ whole genome shotgun (WGS) entry which is preliminary data.</text>
</comment>
<evidence type="ECO:0000313" key="2">
    <source>
        <dbReference type="EMBL" id="KAF3571594.1"/>
    </source>
</evidence>
<dbReference type="Proteomes" id="UP000712600">
    <property type="component" value="Unassembled WGS sequence"/>
</dbReference>
<sequence length="57" mass="6214">MERARRKETDSESVKLGLSRSAMLAEANDSNESIVESEEVSRDSECSSSSSISGRTM</sequence>
<organism evidence="2 3">
    <name type="scientific">Brassica cretica</name>
    <name type="common">Mustard</name>
    <dbReference type="NCBI Taxonomy" id="69181"/>
    <lineage>
        <taxon>Eukaryota</taxon>
        <taxon>Viridiplantae</taxon>
        <taxon>Streptophyta</taxon>
        <taxon>Embryophyta</taxon>
        <taxon>Tracheophyta</taxon>
        <taxon>Spermatophyta</taxon>
        <taxon>Magnoliopsida</taxon>
        <taxon>eudicotyledons</taxon>
        <taxon>Gunneridae</taxon>
        <taxon>Pentapetalae</taxon>
        <taxon>rosids</taxon>
        <taxon>malvids</taxon>
        <taxon>Brassicales</taxon>
        <taxon>Brassicaceae</taxon>
        <taxon>Brassiceae</taxon>
        <taxon>Brassica</taxon>
    </lineage>
</organism>
<feature type="compositionally biased region" description="Low complexity" evidence="1">
    <location>
        <begin position="46"/>
        <end position="57"/>
    </location>
</feature>
<name>A0A8S9RF22_BRACR</name>
<evidence type="ECO:0000313" key="3">
    <source>
        <dbReference type="Proteomes" id="UP000712600"/>
    </source>
</evidence>
<protein>
    <submittedName>
        <fullName evidence="2">Uncharacterized protein</fullName>
    </submittedName>
</protein>
<reference evidence="2" key="1">
    <citation type="submission" date="2019-12" db="EMBL/GenBank/DDBJ databases">
        <title>Genome sequencing and annotation of Brassica cretica.</title>
        <authorList>
            <person name="Studholme D.J."/>
            <person name="Sarris P."/>
        </authorList>
    </citation>
    <scope>NUCLEOTIDE SEQUENCE</scope>
    <source>
        <strain evidence="2">PFS-109/04</strain>
        <tissue evidence="2">Leaf</tissue>
    </source>
</reference>
<gene>
    <name evidence="2" type="ORF">F2Q69_00060604</name>
</gene>
<proteinExistence type="predicted"/>
<dbReference type="EMBL" id="QGKX02000095">
    <property type="protein sequence ID" value="KAF3571594.1"/>
    <property type="molecule type" value="Genomic_DNA"/>
</dbReference>